<feature type="domain" description="Protein kinase" evidence="1">
    <location>
        <begin position="63"/>
        <end position="300"/>
    </location>
</feature>
<sequence>MSIQQLGPVAIKLFQWAATRRDLFPPSICDRLSILHDKGYPHSLEWTRRVLTESFGDYERKGLEIYDEIGCGSAAQVYRGKLTIKSATNNNSECTRDVAIKVLHPRFQVLVDRDLDFIEIIADFLNHLPFDQLKMLNLPRAVEEFSAVIRDQADLRIEADNLRQFRRNFYKNSQQSEDRSSIVFPQPIEGWVSSDVLVEDYAHDSIPIANFLLDSSEEGMSIRRELAGPLLRAFFKMVFLDNFIHGDLHPGNVLVKTSRVPSSKSTWRIFSKSKPQSEDEDKIIVKRSIVFLDAGIAICS</sequence>
<evidence type="ECO:0000313" key="2">
    <source>
        <dbReference type="EMBL" id="OEU13263.1"/>
    </source>
</evidence>
<dbReference type="KEGG" id="fcy:FRACYDRAFT_188604"/>
<gene>
    <name evidence="2" type="ORF">FRACYDRAFT_188604</name>
</gene>
<dbReference type="InterPro" id="IPR004147">
    <property type="entry name" value="ABC1_dom"/>
</dbReference>
<dbReference type="InterPro" id="IPR052402">
    <property type="entry name" value="ADCK_kinase"/>
</dbReference>
<dbReference type="AlphaFoldDB" id="A0A1E7F5X6"/>
<dbReference type="PANTHER" id="PTHR45890:SF1">
    <property type="entry name" value="AARF DOMAIN CONTAINING KINASE 2"/>
    <property type="match status" value="1"/>
</dbReference>
<dbReference type="SUPFAM" id="SSF56112">
    <property type="entry name" value="Protein kinase-like (PK-like)"/>
    <property type="match status" value="1"/>
</dbReference>
<dbReference type="GO" id="GO:0005524">
    <property type="term" value="F:ATP binding"/>
    <property type="evidence" value="ECO:0007669"/>
    <property type="project" value="InterPro"/>
</dbReference>
<dbReference type="PANTHER" id="PTHR45890">
    <property type="entry name" value="AARF DOMAIN CONTAINING KINASE 2 (PREDICTED)"/>
    <property type="match status" value="1"/>
</dbReference>
<dbReference type="GO" id="GO:0004672">
    <property type="term" value="F:protein kinase activity"/>
    <property type="evidence" value="ECO:0007669"/>
    <property type="project" value="InterPro"/>
</dbReference>
<dbReference type="Proteomes" id="UP000095751">
    <property type="component" value="Unassembled WGS sequence"/>
</dbReference>
<dbReference type="InParanoid" id="A0A1E7F5X6"/>
<accession>A0A1E7F5X6</accession>
<name>A0A1E7F5X6_9STRA</name>
<evidence type="ECO:0000313" key="3">
    <source>
        <dbReference type="Proteomes" id="UP000095751"/>
    </source>
</evidence>
<organism evidence="2 3">
    <name type="scientific">Fragilariopsis cylindrus CCMP1102</name>
    <dbReference type="NCBI Taxonomy" id="635003"/>
    <lineage>
        <taxon>Eukaryota</taxon>
        <taxon>Sar</taxon>
        <taxon>Stramenopiles</taxon>
        <taxon>Ochrophyta</taxon>
        <taxon>Bacillariophyta</taxon>
        <taxon>Bacillariophyceae</taxon>
        <taxon>Bacillariophycidae</taxon>
        <taxon>Bacillariales</taxon>
        <taxon>Bacillariaceae</taxon>
        <taxon>Fragilariopsis</taxon>
    </lineage>
</organism>
<dbReference type="Pfam" id="PF03109">
    <property type="entry name" value="ABC1"/>
    <property type="match status" value="1"/>
</dbReference>
<proteinExistence type="predicted"/>
<protein>
    <recommendedName>
        <fullName evidence="1">Protein kinase domain-containing protein</fullName>
    </recommendedName>
</protein>
<evidence type="ECO:0000259" key="1">
    <source>
        <dbReference type="PROSITE" id="PS50011"/>
    </source>
</evidence>
<keyword evidence="3" id="KW-1185">Reference proteome</keyword>
<reference evidence="2 3" key="1">
    <citation type="submission" date="2016-09" db="EMBL/GenBank/DDBJ databases">
        <title>Extensive genetic diversity and differential bi-allelic expression allows diatom success in the polar Southern Ocean.</title>
        <authorList>
            <consortium name="DOE Joint Genome Institute"/>
            <person name="Mock T."/>
            <person name="Otillar R.P."/>
            <person name="Strauss J."/>
            <person name="Dupont C."/>
            <person name="Frickenhaus S."/>
            <person name="Maumus F."/>
            <person name="Mcmullan M."/>
            <person name="Sanges R."/>
            <person name="Schmutz J."/>
            <person name="Toseland A."/>
            <person name="Valas R."/>
            <person name="Veluchamy A."/>
            <person name="Ward B.J."/>
            <person name="Allen A."/>
            <person name="Barry K."/>
            <person name="Falciatore A."/>
            <person name="Ferrante M."/>
            <person name="Fortunato A.E."/>
            <person name="Gloeckner G."/>
            <person name="Gruber A."/>
            <person name="Hipkin R."/>
            <person name="Janech M."/>
            <person name="Kroth P."/>
            <person name="Leese F."/>
            <person name="Lindquist E."/>
            <person name="Lyon B.R."/>
            <person name="Martin J."/>
            <person name="Mayer C."/>
            <person name="Parker M."/>
            <person name="Quesneville H."/>
            <person name="Raymond J."/>
            <person name="Uhlig C."/>
            <person name="Valentin K.U."/>
            <person name="Worden A.Z."/>
            <person name="Armbrust E.V."/>
            <person name="Bowler C."/>
            <person name="Green B."/>
            <person name="Moulton V."/>
            <person name="Van Oosterhout C."/>
            <person name="Grigoriev I."/>
        </authorList>
    </citation>
    <scope>NUCLEOTIDE SEQUENCE [LARGE SCALE GENOMIC DNA]</scope>
    <source>
        <strain evidence="2 3">CCMP1102</strain>
    </source>
</reference>
<dbReference type="OrthoDB" id="427480at2759"/>
<dbReference type="PROSITE" id="PS50011">
    <property type="entry name" value="PROTEIN_KINASE_DOM"/>
    <property type="match status" value="1"/>
</dbReference>
<dbReference type="InterPro" id="IPR011009">
    <property type="entry name" value="Kinase-like_dom_sf"/>
</dbReference>
<dbReference type="EMBL" id="KV784361">
    <property type="protein sequence ID" value="OEU13263.1"/>
    <property type="molecule type" value="Genomic_DNA"/>
</dbReference>
<dbReference type="InterPro" id="IPR000719">
    <property type="entry name" value="Prot_kinase_dom"/>
</dbReference>